<organism evidence="2 3">
    <name type="scientific">Polycladomyces subterraneus</name>
    <dbReference type="NCBI Taxonomy" id="1016997"/>
    <lineage>
        <taxon>Bacteria</taxon>
        <taxon>Bacillati</taxon>
        <taxon>Bacillota</taxon>
        <taxon>Bacilli</taxon>
        <taxon>Bacillales</taxon>
        <taxon>Thermoactinomycetaceae</taxon>
        <taxon>Polycladomyces</taxon>
    </lineage>
</organism>
<dbReference type="Proteomes" id="UP001174196">
    <property type="component" value="Unassembled WGS sequence"/>
</dbReference>
<evidence type="ECO:0000313" key="2">
    <source>
        <dbReference type="EMBL" id="MDN4594088.1"/>
    </source>
</evidence>
<accession>A0ABT8IMW1</accession>
<keyword evidence="3" id="KW-1185">Reference proteome</keyword>
<sequence length="66" mass="8049">MSKRNTQYEDEYEWLETRSQKGRVKKEKLLEEAIFFRGAPAKLHRKVEKVRKEKEADHQENNDRDT</sequence>
<feature type="region of interest" description="Disordered" evidence="1">
    <location>
        <begin position="46"/>
        <end position="66"/>
    </location>
</feature>
<protein>
    <submittedName>
        <fullName evidence="2">Uncharacterized protein</fullName>
    </submittedName>
</protein>
<comment type="caution">
    <text evidence="2">The sequence shown here is derived from an EMBL/GenBank/DDBJ whole genome shotgun (WGS) entry which is preliminary data.</text>
</comment>
<name>A0ABT8IMW1_9BACL</name>
<gene>
    <name evidence="2" type="ORF">NWF35_09255</name>
</gene>
<proteinExistence type="predicted"/>
<dbReference type="EMBL" id="JANRHH010000036">
    <property type="protein sequence ID" value="MDN4594088.1"/>
    <property type="molecule type" value="Genomic_DNA"/>
</dbReference>
<evidence type="ECO:0000313" key="3">
    <source>
        <dbReference type="Proteomes" id="UP001174196"/>
    </source>
</evidence>
<reference evidence="2" key="1">
    <citation type="submission" date="2022-08" db="EMBL/GenBank/DDBJ databases">
        <title>Polycladomyces zharkentsis sp. nov., a novel thermophilic CMC and starch-degrading bacterium isolated from a geothermal spring in Kazakhstan.</title>
        <authorList>
            <person name="Mashzhan A."/>
            <person name="Kistaubaeva A."/>
            <person name="Javier-Lopez R."/>
            <person name="Birkeland N.-K."/>
        </authorList>
    </citation>
    <scope>NUCLEOTIDE SEQUENCE</scope>
    <source>
        <strain evidence="2">KSR 13</strain>
    </source>
</reference>
<feature type="compositionally biased region" description="Basic and acidic residues" evidence="1">
    <location>
        <begin position="50"/>
        <end position="66"/>
    </location>
</feature>
<evidence type="ECO:0000256" key="1">
    <source>
        <dbReference type="SAM" id="MobiDB-lite"/>
    </source>
</evidence>
<dbReference type="RefSeq" id="WP_301238772.1">
    <property type="nucleotide sequence ID" value="NZ_JANRHH010000036.1"/>
</dbReference>